<dbReference type="InterPro" id="IPR037069">
    <property type="entry name" value="AcylCoA_DH/ox_N_sf"/>
</dbReference>
<dbReference type="Pfam" id="PF02771">
    <property type="entry name" value="Acyl-CoA_dh_N"/>
    <property type="match status" value="1"/>
</dbReference>
<keyword evidence="3" id="KW-1185">Reference proteome</keyword>
<feature type="domain" description="Acyl-CoA dehydrogenase/oxidase N-terminal" evidence="1">
    <location>
        <begin position="27"/>
        <end position="95"/>
    </location>
</feature>
<organism evidence="2 3">
    <name type="scientific">Streptomyces calidiresistens</name>
    <dbReference type="NCBI Taxonomy" id="1485586"/>
    <lineage>
        <taxon>Bacteria</taxon>
        <taxon>Bacillati</taxon>
        <taxon>Actinomycetota</taxon>
        <taxon>Actinomycetes</taxon>
        <taxon>Kitasatosporales</taxon>
        <taxon>Streptomycetaceae</taxon>
        <taxon>Streptomyces</taxon>
    </lineage>
</organism>
<accession>A0A7W3T6Y4</accession>
<dbReference type="GO" id="GO:0050660">
    <property type="term" value="F:flavin adenine dinucleotide binding"/>
    <property type="evidence" value="ECO:0007669"/>
    <property type="project" value="InterPro"/>
</dbReference>
<proteinExistence type="predicted"/>
<protein>
    <recommendedName>
        <fullName evidence="1">Acyl-CoA dehydrogenase/oxidase N-terminal domain-containing protein</fullName>
    </recommendedName>
</protein>
<evidence type="ECO:0000259" key="1">
    <source>
        <dbReference type="Pfam" id="PF02771"/>
    </source>
</evidence>
<feature type="non-terminal residue" evidence="2">
    <location>
        <position position="218"/>
    </location>
</feature>
<dbReference type="InterPro" id="IPR046373">
    <property type="entry name" value="Acyl-CoA_Oxase/DH_mid-dom_sf"/>
</dbReference>
<dbReference type="Proteomes" id="UP000530234">
    <property type="component" value="Unassembled WGS sequence"/>
</dbReference>
<gene>
    <name evidence="2" type="ORF">FOE67_21915</name>
</gene>
<dbReference type="SUPFAM" id="SSF56645">
    <property type="entry name" value="Acyl-CoA dehydrogenase NM domain-like"/>
    <property type="match status" value="1"/>
</dbReference>
<comment type="caution">
    <text evidence="2">The sequence shown here is derived from an EMBL/GenBank/DDBJ whole genome shotgun (WGS) entry which is preliminary data.</text>
</comment>
<evidence type="ECO:0000313" key="2">
    <source>
        <dbReference type="EMBL" id="MBB0232079.1"/>
    </source>
</evidence>
<dbReference type="EMBL" id="VKHS01000747">
    <property type="protein sequence ID" value="MBB0232079.1"/>
    <property type="molecule type" value="Genomic_DNA"/>
</dbReference>
<reference evidence="3" key="1">
    <citation type="submission" date="2019-10" db="EMBL/GenBank/DDBJ databases">
        <title>Streptomyces sp. nov., a novel actinobacterium isolated from alkaline environment.</title>
        <authorList>
            <person name="Golinska P."/>
        </authorList>
    </citation>
    <scope>NUCLEOTIDE SEQUENCE [LARGE SCALE GENOMIC DNA]</scope>
    <source>
        <strain evidence="3">DSM 42108</strain>
    </source>
</reference>
<name>A0A7W3T6Y4_9ACTN</name>
<dbReference type="AlphaFoldDB" id="A0A7W3T6Y4"/>
<dbReference type="InterPro" id="IPR013786">
    <property type="entry name" value="AcylCoA_DH/ox_N"/>
</dbReference>
<evidence type="ECO:0000313" key="3">
    <source>
        <dbReference type="Proteomes" id="UP000530234"/>
    </source>
</evidence>
<dbReference type="GO" id="GO:0016627">
    <property type="term" value="F:oxidoreductase activity, acting on the CH-CH group of donors"/>
    <property type="evidence" value="ECO:0007669"/>
    <property type="project" value="InterPro"/>
</dbReference>
<sequence>MVERVAESGGTDRGEGVSKAAAEVAVTAAEHADAGEREGCLAPAVVAGLVAGDLLRMGMPVELGGPGVDPLTAAEAIMTLAGGDAAAGWYATVSSAHSVLTHYLPEEGAREVFDGSAPVGCASMPRGTGELTADGLRLDSGRWPWGSAGRHASFMGANTVVGGRVLVAFLPRGDFVVEDNWDAVGLRASASGDFSVRPGAVVPPHRLVDMSPPRPRLD</sequence>
<dbReference type="InterPro" id="IPR009100">
    <property type="entry name" value="AcylCoA_DH/oxidase_NM_dom_sf"/>
</dbReference>
<dbReference type="Gene3D" id="1.10.540.10">
    <property type="entry name" value="Acyl-CoA dehydrogenase/oxidase, N-terminal domain"/>
    <property type="match status" value="1"/>
</dbReference>
<dbReference type="Gene3D" id="2.40.110.10">
    <property type="entry name" value="Butyryl-CoA Dehydrogenase, subunit A, domain 2"/>
    <property type="match status" value="1"/>
</dbReference>
<dbReference type="RefSeq" id="WP_323385292.1">
    <property type="nucleotide sequence ID" value="NZ_VKHS01000747.1"/>
</dbReference>